<comment type="caution">
    <text evidence="1">The sequence shown here is derived from an EMBL/GenBank/DDBJ whole genome shotgun (WGS) entry which is preliminary data.</text>
</comment>
<proteinExistence type="predicted"/>
<dbReference type="PANTHER" id="PTHR39398">
    <property type="entry name" value="YALI0F14311P"/>
    <property type="match status" value="1"/>
</dbReference>
<accession>A0A8H7EKY0</accession>
<dbReference type="Proteomes" id="UP000605846">
    <property type="component" value="Unassembled WGS sequence"/>
</dbReference>
<name>A0A8H7EKY0_9FUNG</name>
<reference evidence="1" key="1">
    <citation type="submission" date="2020-01" db="EMBL/GenBank/DDBJ databases">
        <title>Genome Sequencing of Three Apophysomyces-Like Fungal Strains Confirms a Novel Fungal Genus in the Mucoromycota with divergent Burkholderia-like Endosymbiotic Bacteria.</title>
        <authorList>
            <person name="Stajich J.E."/>
            <person name="Macias A.M."/>
            <person name="Carter-House D."/>
            <person name="Lovett B."/>
            <person name="Kasson L.R."/>
            <person name="Berry K."/>
            <person name="Grigoriev I."/>
            <person name="Chang Y."/>
            <person name="Spatafora J."/>
            <person name="Kasson M.T."/>
        </authorList>
    </citation>
    <scope>NUCLEOTIDE SEQUENCE</scope>
    <source>
        <strain evidence="1">NRRL A-21654</strain>
    </source>
</reference>
<evidence type="ECO:0000313" key="1">
    <source>
        <dbReference type="EMBL" id="KAF7720951.1"/>
    </source>
</evidence>
<keyword evidence="2" id="KW-1185">Reference proteome</keyword>
<dbReference type="EMBL" id="JABAYA010000330">
    <property type="protein sequence ID" value="KAF7720951.1"/>
    <property type="molecule type" value="Genomic_DNA"/>
</dbReference>
<dbReference type="AlphaFoldDB" id="A0A8H7EKY0"/>
<evidence type="ECO:0000313" key="2">
    <source>
        <dbReference type="Proteomes" id="UP000605846"/>
    </source>
</evidence>
<dbReference type="PANTHER" id="PTHR39398:SF1">
    <property type="entry name" value="CSN8_PSMD8_EIF3K DOMAIN-CONTAINING PROTEIN"/>
    <property type="match status" value="1"/>
</dbReference>
<sequence length="297" mass="34422">MLLIAASQSFALELGGGKTKHVEGGGYEEPDTELISLKNVALQRNFWDHIVEKIQSLNPSDPKEAWVPIVNQFRKLREGVYASRWSQGEWIFALNVYEQSVLCCLKAGDEDELHKSIRGLVEELYTLQPSLEDSYYTALYAIYLSFRDSAAAKDRMTRLKKDTHEYGFSRHVVYSVLSKNPIKFFSLYRHAPDPYFQLMMDNHVMTMRRHAIQVMRAAYYSMSLEWASKWLGLAVEDVPAMLEQLTQPNYIRIDPEQQIDNVEDDSLLCTTEVLRKDSFQPDWHHDLQVLMFVLGKD</sequence>
<evidence type="ECO:0008006" key="3">
    <source>
        <dbReference type="Google" id="ProtNLM"/>
    </source>
</evidence>
<gene>
    <name evidence="1" type="ORF">EC973_005743</name>
</gene>
<organism evidence="1 2">
    <name type="scientific">Apophysomyces ossiformis</name>
    <dbReference type="NCBI Taxonomy" id="679940"/>
    <lineage>
        <taxon>Eukaryota</taxon>
        <taxon>Fungi</taxon>
        <taxon>Fungi incertae sedis</taxon>
        <taxon>Mucoromycota</taxon>
        <taxon>Mucoromycotina</taxon>
        <taxon>Mucoromycetes</taxon>
        <taxon>Mucorales</taxon>
        <taxon>Mucorineae</taxon>
        <taxon>Mucoraceae</taxon>
        <taxon>Apophysomyces</taxon>
    </lineage>
</organism>
<dbReference type="Gene3D" id="1.25.40.990">
    <property type="match status" value="1"/>
</dbReference>
<dbReference type="OrthoDB" id="2100128at2759"/>
<protein>
    <recommendedName>
        <fullName evidence="3">PCI domain-containing protein</fullName>
    </recommendedName>
</protein>